<name>A0A8S5V636_9CAUD</name>
<organism evidence="1">
    <name type="scientific">Siphoviridae sp. ctdd214</name>
    <dbReference type="NCBI Taxonomy" id="2825581"/>
    <lineage>
        <taxon>Viruses</taxon>
        <taxon>Duplodnaviria</taxon>
        <taxon>Heunggongvirae</taxon>
        <taxon>Uroviricota</taxon>
        <taxon>Caudoviricetes</taxon>
    </lineage>
</organism>
<sequence>MGADKDGEVIMQETTNIGLKKPEGNEYINVQILNDNFDIIDEAIAEVSKNKIIQKSLTIPNTGWTSEVTGSYTQKLVLSVEGITPSSIVNVTIGIESEEVAQDCGLSSTNESGEGTITFYAESVPTTAIQATYYVLEGGGEIG</sequence>
<reference evidence="1" key="1">
    <citation type="journal article" date="2021" name="Proc. Natl. Acad. Sci. U.S.A.">
        <title>A Catalog of Tens of Thousands of Viruses from Human Metagenomes Reveals Hidden Associations with Chronic Diseases.</title>
        <authorList>
            <person name="Tisza M.J."/>
            <person name="Buck C.B."/>
        </authorList>
    </citation>
    <scope>NUCLEOTIDE SEQUENCE</scope>
    <source>
        <strain evidence="1">Ctdd214</strain>
    </source>
</reference>
<accession>A0A8S5V636</accession>
<proteinExistence type="predicted"/>
<protein>
    <submittedName>
        <fullName evidence="1">Uncharacterized protein</fullName>
    </submittedName>
</protein>
<dbReference type="EMBL" id="BK016204">
    <property type="protein sequence ID" value="DAG02157.1"/>
    <property type="molecule type" value="Genomic_DNA"/>
</dbReference>
<evidence type="ECO:0000313" key="1">
    <source>
        <dbReference type="EMBL" id="DAG02157.1"/>
    </source>
</evidence>